<feature type="transmembrane region" description="Helical" evidence="7">
    <location>
        <begin position="29"/>
        <end position="51"/>
    </location>
</feature>
<gene>
    <name evidence="9" type="ORF">FRX48_06322</name>
</gene>
<evidence type="ECO:0000256" key="3">
    <source>
        <dbReference type="ARBA" id="ARBA00022989"/>
    </source>
</evidence>
<dbReference type="PANTHER" id="PTHR33048">
    <property type="entry name" value="PTH11-LIKE INTEGRAL MEMBRANE PROTEIN (AFU_ORTHOLOGUE AFUA_5G11245)"/>
    <property type="match status" value="1"/>
</dbReference>
<feature type="transmembrane region" description="Helical" evidence="7">
    <location>
        <begin position="228"/>
        <end position="248"/>
    </location>
</feature>
<dbReference type="Proteomes" id="UP000324767">
    <property type="component" value="Unassembled WGS sequence"/>
</dbReference>
<feature type="domain" description="Rhodopsin" evidence="8">
    <location>
        <begin position="48"/>
        <end position="287"/>
    </location>
</feature>
<dbReference type="InterPro" id="IPR052337">
    <property type="entry name" value="SAT4-like"/>
</dbReference>
<evidence type="ECO:0000256" key="4">
    <source>
        <dbReference type="ARBA" id="ARBA00023136"/>
    </source>
</evidence>
<feature type="transmembrane region" description="Helical" evidence="7">
    <location>
        <begin position="268"/>
        <end position="290"/>
    </location>
</feature>
<comment type="subcellular location">
    <subcellularLocation>
        <location evidence="1">Membrane</location>
        <topology evidence="1">Multi-pass membrane protein</topology>
    </subcellularLocation>
</comment>
<keyword evidence="3 7" id="KW-1133">Transmembrane helix</keyword>
<keyword evidence="2 7" id="KW-0812">Transmembrane</keyword>
<feature type="compositionally biased region" description="Pro residues" evidence="6">
    <location>
        <begin position="378"/>
        <end position="395"/>
    </location>
</feature>
<dbReference type="GO" id="GO:0016020">
    <property type="term" value="C:membrane"/>
    <property type="evidence" value="ECO:0007669"/>
    <property type="project" value="UniProtKB-SubCell"/>
</dbReference>
<proteinExistence type="inferred from homology"/>
<evidence type="ECO:0000259" key="8">
    <source>
        <dbReference type="Pfam" id="PF20684"/>
    </source>
</evidence>
<evidence type="ECO:0000256" key="7">
    <source>
        <dbReference type="SAM" id="Phobius"/>
    </source>
</evidence>
<evidence type="ECO:0000256" key="6">
    <source>
        <dbReference type="SAM" id="MobiDB-lite"/>
    </source>
</evidence>
<dbReference type="PANTHER" id="PTHR33048:SF146">
    <property type="entry name" value="INTEGRAL MEMBRANE PROTEIN"/>
    <property type="match status" value="1"/>
</dbReference>
<evidence type="ECO:0000256" key="2">
    <source>
        <dbReference type="ARBA" id="ARBA00022692"/>
    </source>
</evidence>
<feature type="transmembrane region" description="Helical" evidence="7">
    <location>
        <begin position="192"/>
        <end position="216"/>
    </location>
</feature>
<dbReference type="AlphaFoldDB" id="A0A5M8PKX4"/>
<organism evidence="9 10">
    <name type="scientific">Lasallia pustulata</name>
    <dbReference type="NCBI Taxonomy" id="136370"/>
    <lineage>
        <taxon>Eukaryota</taxon>
        <taxon>Fungi</taxon>
        <taxon>Dikarya</taxon>
        <taxon>Ascomycota</taxon>
        <taxon>Pezizomycotina</taxon>
        <taxon>Lecanoromycetes</taxon>
        <taxon>OSLEUM clade</taxon>
        <taxon>Umbilicariomycetidae</taxon>
        <taxon>Umbilicariales</taxon>
        <taxon>Umbilicariaceae</taxon>
        <taxon>Lasallia</taxon>
    </lineage>
</organism>
<protein>
    <recommendedName>
        <fullName evidence="8">Rhodopsin domain-containing protein</fullName>
    </recommendedName>
</protein>
<evidence type="ECO:0000313" key="9">
    <source>
        <dbReference type="EMBL" id="KAA6409710.1"/>
    </source>
</evidence>
<dbReference type="OrthoDB" id="4682787at2759"/>
<feature type="transmembrane region" description="Helical" evidence="7">
    <location>
        <begin position="143"/>
        <end position="168"/>
    </location>
</feature>
<comment type="similarity">
    <text evidence="5">Belongs to the SAT4 family.</text>
</comment>
<evidence type="ECO:0000256" key="1">
    <source>
        <dbReference type="ARBA" id="ARBA00004141"/>
    </source>
</evidence>
<feature type="transmembrane region" description="Helical" evidence="7">
    <location>
        <begin position="71"/>
        <end position="89"/>
    </location>
</feature>
<dbReference type="EMBL" id="VXIT01000010">
    <property type="protein sequence ID" value="KAA6409710.1"/>
    <property type="molecule type" value="Genomic_DNA"/>
</dbReference>
<name>A0A5M8PKX4_9LECA</name>
<feature type="transmembrane region" description="Helical" evidence="7">
    <location>
        <begin position="109"/>
        <end position="131"/>
    </location>
</feature>
<dbReference type="InterPro" id="IPR049326">
    <property type="entry name" value="Rhodopsin_dom_fungi"/>
</dbReference>
<dbReference type="Pfam" id="PF20684">
    <property type="entry name" value="Fung_rhodopsin"/>
    <property type="match status" value="1"/>
</dbReference>
<keyword evidence="4 7" id="KW-0472">Membrane</keyword>
<accession>A0A5M8PKX4</accession>
<reference evidence="9 10" key="1">
    <citation type="submission" date="2019-09" db="EMBL/GenBank/DDBJ databases">
        <title>The hologenome of the rock-dwelling lichen Lasallia pustulata.</title>
        <authorList>
            <person name="Greshake Tzovaras B."/>
            <person name="Segers F."/>
            <person name="Bicker A."/>
            <person name="Dal Grande F."/>
            <person name="Otte J."/>
            <person name="Hankeln T."/>
            <person name="Schmitt I."/>
            <person name="Ebersberger I."/>
        </authorList>
    </citation>
    <scope>NUCLEOTIDE SEQUENCE [LARGE SCALE GENOMIC DNA]</scope>
    <source>
        <strain evidence="9">A1-1</strain>
    </source>
</reference>
<comment type="caution">
    <text evidence="9">The sequence shown here is derived from an EMBL/GenBank/DDBJ whole genome shotgun (WGS) entry which is preliminary data.</text>
</comment>
<evidence type="ECO:0000313" key="10">
    <source>
        <dbReference type="Proteomes" id="UP000324767"/>
    </source>
</evidence>
<feature type="region of interest" description="Disordered" evidence="6">
    <location>
        <begin position="346"/>
        <end position="395"/>
    </location>
</feature>
<sequence>MADPLQEPALETPPGVISQFPTIHSGDQAWFSVCATLCAVVPGTLLLLRLYTKLRVVRKVDLTDYMASSSFLFLISMLICGRMCLAEGAGVHQWNVPMHNYMRVLYWDYVVQIIYAPTMLQVKTAILLQYLRLFAPQKFINPFMWYTARIIIVVTGIFYIINTFITIFTCSPREAIWNPLITDFQCLDKNTMVLFTCLFNIVSDIIILTLPARAVWKLRIPVRKKIGIVLLFAIGLLACIANAMIIVYVTRLGGVNADVSYNTAWQGFWAFAEISLGITVTCTFSLPKFIEARGTKLRGIFSSLTRASTSLMPGGSFRILRQSKKDTTASPEEVALDRVNIVGCSESDLSSTDGDQDIERYPSYEGVHNQCSERAPTRNPPRGSPGRPPPLVQIR</sequence>
<evidence type="ECO:0000256" key="5">
    <source>
        <dbReference type="ARBA" id="ARBA00038359"/>
    </source>
</evidence>